<feature type="domain" description="MacB-like periplasmic core" evidence="8">
    <location>
        <begin position="20"/>
        <end position="235"/>
    </location>
</feature>
<dbReference type="RefSeq" id="WP_217789180.1">
    <property type="nucleotide sequence ID" value="NZ_JAHSPG010000001.1"/>
</dbReference>
<evidence type="ECO:0000313" key="9">
    <source>
        <dbReference type="EMBL" id="MBV4355628.1"/>
    </source>
</evidence>
<keyword evidence="2" id="KW-1003">Cell membrane</keyword>
<feature type="transmembrane region" description="Helical" evidence="6">
    <location>
        <begin position="21"/>
        <end position="42"/>
    </location>
</feature>
<organism evidence="9 10">
    <name type="scientific">Pinibacter aurantiacus</name>
    <dbReference type="NCBI Taxonomy" id="2851599"/>
    <lineage>
        <taxon>Bacteria</taxon>
        <taxon>Pseudomonadati</taxon>
        <taxon>Bacteroidota</taxon>
        <taxon>Chitinophagia</taxon>
        <taxon>Chitinophagales</taxon>
        <taxon>Chitinophagaceae</taxon>
        <taxon>Pinibacter</taxon>
    </lineage>
</organism>
<dbReference type="Pfam" id="PF12704">
    <property type="entry name" value="MacB_PCD"/>
    <property type="match status" value="2"/>
</dbReference>
<dbReference type="GO" id="GO:0005886">
    <property type="term" value="C:plasma membrane"/>
    <property type="evidence" value="ECO:0007669"/>
    <property type="project" value="UniProtKB-SubCell"/>
</dbReference>
<gene>
    <name evidence="9" type="ORF">KTO63_00620</name>
</gene>
<name>A0A9E2S2X4_9BACT</name>
<keyword evidence="3 6" id="KW-0812">Transmembrane</keyword>
<feature type="transmembrane region" description="Helical" evidence="6">
    <location>
        <begin position="777"/>
        <end position="802"/>
    </location>
</feature>
<feature type="domain" description="ABC3 transporter permease C-terminal" evidence="7">
    <location>
        <begin position="299"/>
        <end position="412"/>
    </location>
</feature>
<protein>
    <submittedName>
        <fullName evidence="9">ABC transporter permease</fullName>
    </submittedName>
</protein>
<dbReference type="Pfam" id="PF02687">
    <property type="entry name" value="FtsX"/>
    <property type="match status" value="2"/>
</dbReference>
<dbReference type="PANTHER" id="PTHR30572:SF18">
    <property type="entry name" value="ABC-TYPE MACROLIDE FAMILY EXPORT SYSTEM PERMEASE COMPONENT 2"/>
    <property type="match status" value="1"/>
</dbReference>
<feature type="transmembrane region" description="Helical" evidence="6">
    <location>
        <begin position="293"/>
        <end position="315"/>
    </location>
</feature>
<dbReference type="GO" id="GO:0022857">
    <property type="term" value="F:transmembrane transporter activity"/>
    <property type="evidence" value="ECO:0007669"/>
    <property type="project" value="TreeGrafter"/>
</dbReference>
<evidence type="ECO:0000259" key="8">
    <source>
        <dbReference type="Pfam" id="PF12704"/>
    </source>
</evidence>
<comment type="caution">
    <text evidence="9">The sequence shown here is derived from an EMBL/GenBank/DDBJ whole genome shotgun (WGS) entry which is preliminary data.</text>
</comment>
<feature type="domain" description="MacB-like periplasmic core" evidence="8">
    <location>
        <begin position="445"/>
        <end position="616"/>
    </location>
</feature>
<dbReference type="InterPro" id="IPR025857">
    <property type="entry name" value="MacB_PCD"/>
</dbReference>
<keyword evidence="10" id="KW-1185">Reference proteome</keyword>
<dbReference type="EMBL" id="JAHSPG010000001">
    <property type="protein sequence ID" value="MBV4355628.1"/>
    <property type="molecule type" value="Genomic_DNA"/>
</dbReference>
<evidence type="ECO:0000256" key="1">
    <source>
        <dbReference type="ARBA" id="ARBA00004651"/>
    </source>
</evidence>
<dbReference type="AlphaFoldDB" id="A0A9E2S2X4"/>
<keyword evidence="5 6" id="KW-0472">Membrane</keyword>
<dbReference type="PANTHER" id="PTHR30572">
    <property type="entry name" value="MEMBRANE COMPONENT OF TRANSPORTER-RELATED"/>
    <property type="match status" value="1"/>
</dbReference>
<evidence type="ECO:0000256" key="5">
    <source>
        <dbReference type="ARBA" id="ARBA00023136"/>
    </source>
</evidence>
<keyword evidence="4 6" id="KW-1133">Transmembrane helix</keyword>
<feature type="transmembrane region" description="Helical" evidence="6">
    <location>
        <begin position="689"/>
        <end position="712"/>
    </location>
</feature>
<evidence type="ECO:0000259" key="7">
    <source>
        <dbReference type="Pfam" id="PF02687"/>
    </source>
</evidence>
<feature type="transmembrane region" description="Helical" evidence="6">
    <location>
        <begin position="435"/>
        <end position="456"/>
    </location>
</feature>
<evidence type="ECO:0000256" key="6">
    <source>
        <dbReference type="SAM" id="Phobius"/>
    </source>
</evidence>
<feature type="transmembrane region" description="Helical" evidence="6">
    <location>
        <begin position="733"/>
        <end position="757"/>
    </location>
</feature>
<feature type="domain" description="ABC3 transporter permease C-terminal" evidence="7">
    <location>
        <begin position="693"/>
        <end position="803"/>
    </location>
</feature>
<reference evidence="9" key="1">
    <citation type="submission" date="2021-06" db="EMBL/GenBank/DDBJ databases">
        <authorList>
            <person name="Huq M.A."/>
        </authorList>
    </citation>
    <scope>NUCLEOTIDE SEQUENCE</scope>
    <source>
        <strain evidence="9">MAH-26</strain>
    </source>
</reference>
<feature type="transmembrane region" description="Helical" evidence="6">
    <location>
        <begin position="390"/>
        <end position="414"/>
    </location>
</feature>
<dbReference type="Proteomes" id="UP000812270">
    <property type="component" value="Unassembled WGS sequence"/>
</dbReference>
<dbReference type="InterPro" id="IPR003838">
    <property type="entry name" value="ABC3_permease_C"/>
</dbReference>
<proteinExistence type="predicted"/>
<evidence type="ECO:0000256" key="3">
    <source>
        <dbReference type="ARBA" id="ARBA00022692"/>
    </source>
</evidence>
<dbReference type="InterPro" id="IPR050250">
    <property type="entry name" value="Macrolide_Exporter_MacB"/>
</dbReference>
<evidence type="ECO:0000313" key="10">
    <source>
        <dbReference type="Proteomes" id="UP000812270"/>
    </source>
</evidence>
<evidence type="ECO:0000256" key="2">
    <source>
        <dbReference type="ARBA" id="ARBA00022475"/>
    </source>
</evidence>
<sequence length="812" mass="90801">MLRNYLTMSFRSLWKNKGFSLINIMGLAIGLATCLLILFFVIDELSYDKYNERAKDIYRVDADIQFGGSHFDMAMSPDPIGLTLQKDYPEVEAYVRFRRPEDRFLVRKADQNVAEDNVLFADSSLFNVFTLPMVQGNPATALTEPNTVVITEAIARKYFNSTDVLGKSLLVNDTLPYKITGVIKAMPAQSHFYNDIFISMSSNAESRMGLWVMNNYQTYIVLKPGSDPKKFEKHFDEVVDKYVLLQVQQMLGITKDQFRQGGNFARYHLFTLTDIHLHSSKVGEIGVNSDIQYVYIFSAAAIFILLIACVNFMNLSTARSANRAKEVGVRKVLGSLRNNLIKQFITESVVVAGISMLLAIMIVSICLPYFNNLSGKNIDVHFFEMPWMVASIIGLTLLVGFLAGSYPAFYLSAFRPVKVLKGEVASGFRSSRLRSALVIFQFCISILLIVSTIVIYSQLRYIRHKDIGFDREQVLVLQNTDKLGNGTKAFRSELKRIKGVEEVTMTKFLPTSGKLSDAPLFRDASFDQKSAISTQLWNVDEHYVPTLGMTMLRGRNFSEDMSTDASGVILNEAAAAQLGYKDPLNKYLYIPKDFRAGNSPDNILTFHIIGIVKDFNYSSLRQKVSPLALFLGASPGTTGIRIKTADIPGLIAQVKQAWNRMQPGQPFSYSFMDDDFNRIYNAEQRTGSIFIYFAALAIIVACLGLFGLVTYAAEQRSKEIGVRKILGASVNNIVVMLTSDFLKLVLIAIVIAAPLAWWLMVKWLQGFSYRINMSAWFLVFAGALATAIAVVTACSQAIKAAVANPVKSLRRE</sequence>
<evidence type="ECO:0000256" key="4">
    <source>
        <dbReference type="ARBA" id="ARBA00022989"/>
    </source>
</evidence>
<accession>A0A9E2S2X4</accession>
<comment type="subcellular location">
    <subcellularLocation>
        <location evidence="1">Cell membrane</location>
        <topology evidence="1">Multi-pass membrane protein</topology>
    </subcellularLocation>
</comment>
<feature type="transmembrane region" description="Helical" evidence="6">
    <location>
        <begin position="349"/>
        <end position="370"/>
    </location>
</feature>